<feature type="region of interest" description="Disordered" evidence="1">
    <location>
        <begin position="97"/>
        <end position="117"/>
    </location>
</feature>
<dbReference type="EMBL" id="DNAN01000331">
    <property type="protein sequence ID" value="HAW75937.1"/>
    <property type="molecule type" value="Genomic_DNA"/>
</dbReference>
<gene>
    <name evidence="2" type="ORF">DCW74_09425</name>
</gene>
<comment type="caution">
    <text evidence="2">The sequence shown here is derived from an EMBL/GenBank/DDBJ whole genome shotgun (WGS) entry which is preliminary data.</text>
</comment>
<reference evidence="2 3" key="1">
    <citation type="journal article" date="2018" name="Nat. Biotechnol.">
        <title>A standardized bacterial taxonomy based on genome phylogeny substantially revises the tree of life.</title>
        <authorList>
            <person name="Parks D.H."/>
            <person name="Chuvochina M."/>
            <person name="Waite D.W."/>
            <person name="Rinke C."/>
            <person name="Skarshewski A."/>
            <person name="Chaumeil P.A."/>
            <person name="Hugenholtz P."/>
        </authorList>
    </citation>
    <scope>NUCLEOTIDE SEQUENCE [LARGE SCALE GENOMIC DNA]</scope>
    <source>
        <strain evidence="2">UBA11978</strain>
    </source>
</reference>
<accession>A0A350P3S0</accession>
<name>A0A350P3S0_9ALTE</name>
<proteinExistence type="predicted"/>
<evidence type="ECO:0000256" key="1">
    <source>
        <dbReference type="SAM" id="MobiDB-lite"/>
    </source>
</evidence>
<evidence type="ECO:0000313" key="3">
    <source>
        <dbReference type="Proteomes" id="UP000263517"/>
    </source>
</evidence>
<evidence type="ECO:0000313" key="2">
    <source>
        <dbReference type="EMBL" id="HAW75937.1"/>
    </source>
</evidence>
<protein>
    <submittedName>
        <fullName evidence="2">Uncharacterized protein</fullName>
    </submittedName>
</protein>
<feature type="compositionally biased region" description="Polar residues" evidence="1">
    <location>
        <begin position="107"/>
        <end position="117"/>
    </location>
</feature>
<dbReference type="AlphaFoldDB" id="A0A350P3S0"/>
<dbReference type="Proteomes" id="UP000263517">
    <property type="component" value="Unassembled WGS sequence"/>
</dbReference>
<organism evidence="2 3">
    <name type="scientific">Alteromonas australica</name>
    <dbReference type="NCBI Taxonomy" id="589873"/>
    <lineage>
        <taxon>Bacteria</taxon>
        <taxon>Pseudomonadati</taxon>
        <taxon>Pseudomonadota</taxon>
        <taxon>Gammaproteobacteria</taxon>
        <taxon>Alteromonadales</taxon>
        <taxon>Alteromonadaceae</taxon>
        <taxon>Alteromonas/Salinimonas group</taxon>
        <taxon>Alteromonas</taxon>
    </lineage>
</organism>
<sequence length="117" mass="13913">MSEQTRLEEMRDQVSAFHNKHPEVWDLFVKFSFEMITKGYKNYSVKGVFERIRWEIDAGGDGVTTFKLNNNYTAFYARRFMKAYPQYDGFYRTRKQTSGEEEATHLSELTPSDYSYT</sequence>